<dbReference type="GO" id="GO:0003700">
    <property type="term" value="F:DNA-binding transcription factor activity"/>
    <property type="evidence" value="ECO:0007669"/>
    <property type="project" value="TreeGrafter"/>
</dbReference>
<dbReference type="PANTHER" id="PTHR30136:SF24">
    <property type="entry name" value="HTH-TYPE TRANSCRIPTIONAL REPRESSOR ALLR"/>
    <property type="match status" value="1"/>
</dbReference>
<proteinExistence type="predicted"/>
<evidence type="ECO:0000259" key="4">
    <source>
        <dbReference type="PROSITE" id="PS51077"/>
    </source>
</evidence>
<dbReference type="OrthoDB" id="3734039at2"/>
<keyword evidence="2" id="KW-0238">DNA-binding</keyword>
<dbReference type="InterPro" id="IPR014757">
    <property type="entry name" value="Tscrpt_reg_IclR_C"/>
</dbReference>
<dbReference type="Gene3D" id="1.10.10.10">
    <property type="entry name" value="Winged helix-like DNA-binding domain superfamily/Winged helix DNA-binding domain"/>
    <property type="match status" value="1"/>
</dbReference>
<accession>A0A3G8ZZE1</accession>
<dbReference type="PROSITE" id="PS51077">
    <property type="entry name" value="HTH_ICLR"/>
    <property type="match status" value="1"/>
</dbReference>
<dbReference type="InterPro" id="IPR029016">
    <property type="entry name" value="GAF-like_dom_sf"/>
</dbReference>
<dbReference type="InterPro" id="IPR036390">
    <property type="entry name" value="WH_DNA-bd_sf"/>
</dbReference>
<reference evidence="6 7" key="1">
    <citation type="submission" date="2018-11" db="EMBL/GenBank/DDBJ databases">
        <authorList>
            <person name="Da X."/>
        </authorList>
    </citation>
    <scope>NUCLEOTIDE SEQUENCE [LARGE SCALE GENOMIC DNA]</scope>
    <source>
        <strain evidence="6 7">S14-144</strain>
    </source>
</reference>
<dbReference type="PANTHER" id="PTHR30136">
    <property type="entry name" value="HELIX-TURN-HELIX TRANSCRIPTIONAL REGULATOR, ICLR FAMILY"/>
    <property type="match status" value="1"/>
</dbReference>
<gene>
    <name evidence="6" type="ORF">EH165_04335</name>
</gene>
<sequence length="284" mass="29752">MHPREGGAPALRKGLCVLNYLASRATPQSAATIARELGLPRSTTYDLLTELAAAGFAVHIASQRLWGLGVSAFEVGTAYLRQEPLERVARPILHQLAAKVSMTAHLGVLHGAQTLYVVKEKPTSNFRPPTLVTEVGVRLPSHLTATGLAILAFLPAAQVRALLPGTDSFVDRTGRGARSLPELRRSLAATRRSGWAVEDGLVSAGMASVAAPVFDHRSMAVASIGVTFAHLCQPTPARLATSESATNVPADAQTPCDQRWPELAATVQAATAAVTAALGGHSPV</sequence>
<dbReference type="PROSITE" id="PS51078">
    <property type="entry name" value="ICLR_ED"/>
    <property type="match status" value="1"/>
</dbReference>
<dbReference type="Pfam" id="PF01614">
    <property type="entry name" value="IclR_C"/>
    <property type="match status" value="1"/>
</dbReference>
<dbReference type="InterPro" id="IPR005471">
    <property type="entry name" value="Tscrpt_reg_IclR_N"/>
</dbReference>
<dbReference type="SUPFAM" id="SSF55781">
    <property type="entry name" value="GAF domain-like"/>
    <property type="match status" value="1"/>
</dbReference>
<dbReference type="Proteomes" id="UP000268084">
    <property type="component" value="Chromosome"/>
</dbReference>
<evidence type="ECO:0000259" key="5">
    <source>
        <dbReference type="PROSITE" id="PS51078"/>
    </source>
</evidence>
<dbReference type="AlphaFoldDB" id="A0A3G8ZZE1"/>
<dbReference type="InterPro" id="IPR050707">
    <property type="entry name" value="HTH_MetabolicPath_Reg"/>
</dbReference>
<protein>
    <submittedName>
        <fullName evidence="6">IclR family transcriptional regulator</fullName>
    </submittedName>
</protein>
<feature type="domain" description="IclR-ED" evidence="5">
    <location>
        <begin position="71"/>
        <end position="280"/>
    </location>
</feature>
<dbReference type="SUPFAM" id="SSF46785">
    <property type="entry name" value="Winged helix' DNA-binding domain"/>
    <property type="match status" value="1"/>
</dbReference>
<evidence type="ECO:0000256" key="1">
    <source>
        <dbReference type="ARBA" id="ARBA00023015"/>
    </source>
</evidence>
<dbReference type="Pfam" id="PF09339">
    <property type="entry name" value="HTH_IclR"/>
    <property type="match status" value="1"/>
</dbReference>
<dbReference type="EMBL" id="CP034170">
    <property type="protein sequence ID" value="AZI59386.1"/>
    <property type="molecule type" value="Genomic_DNA"/>
</dbReference>
<feature type="domain" description="HTH iclR-type" evidence="4">
    <location>
        <begin position="8"/>
        <end position="70"/>
    </location>
</feature>
<dbReference type="Gene3D" id="3.30.450.40">
    <property type="match status" value="1"/>
</dbReference>
<dbReference type="GO" id="GO:0003677">
    <property type="term" value="F:DNA binding"/>
    <property type="evidence" value="ECO:0007669"/>
    <property type="project" value="UniProtKB-KW"/>
</dbReference>
<keyword evidence="1" id="KW-0805">Transcription regulation</keyword>
<dbReference type="KEGG" id="nak:EH165_04335"/>
<evidence type="ECO:0000313" key="7">
    <source>
        <dbReference type="Proteomes" id="UP000268084"/>
    </source>
</evidence>
<dbReference type="GO" id="GO:0045892">
    <property type="term" value="P:negative regulation of DNA-templated transcription"/>
    <property type="evidence" value="ECO:0007669"/>
    <property type="project" value="TreeGrafter"/>
</dbReference>
<name>A0A3G8ZZE1_9ACTN</name>
<evidence type="ECO:0000256" key="3">
    <source>
        <dbReference type="ARBA" id="ARBA00023163"/>
    </source>
</evidence>
<keyword evidence="3" id="KW-0804">Transcription</keyword>
<evidence type="ECO:0000313" key="6">
    <source>
        <dbReference type="EMBL" id="AZI59386.1"/>
    </source>
</evidence>
<keyword evidence="7" id="KW-1185">Reference proteome</keyword>
<dbReference type="InterPro" id="IPR036388">
    <property type="entry name" value="WH-like_DNA-bd_sf"/>
</dbReference>
<evidence type="ECO:0000256" key="2">
    <source>
        <dbReference type="ARBA" id="ARBA00023125"/>
    </source>
</evidence>
<dbReference type="SMART" id="SM00346">
    <property type="entry name" value="HTH_ICLR"/>
    <property type="match status" value="1"/>
</dbReference>
<reference evidence="6 7" key="2">
    <citation type="submission" date="2018-12" db="EMBL/GenBank/DDBJ databases">
        <title>Nakamurella antarcticus sp. nov., isolated from Antarctica South Shetland Islands soil.</title>
        <authorList>
            <person name="Peng F."/>
        </authorList>
    </citation>
    <scope>NUCLEOTIDE SEQUENCE [LARGE SCALE GENOMIC DNA]</scope>
    <source>
        <strain evidence="6 7">S14-144</strain>
    </source>
</reference>
<organism evidence="6 7">
    <name type="scientific">Nakamurella antarctica</name>
    <dbReference type="NCBI Taxonomy" id="1902245"/>
    <lineage>
        <taxon>Bacteria</taxon>
        <taxon>Bacillati</taxon>
        <taxon>Actinomycetota</taxon>
        <taxon>Actinomycetes</taxon>
        <taxon>Nakamurellales</taxon>
        <taxon>Nakamurellaceae</taxon>
        <taxon>Nakamurella</taxon>
    </lineage>
</organism>